<dbReference type="PANTHER" id="PTHR43394:SF1">
    <property type="entry name" value="ATP-BINDING CASSETTE SUB-FAMILY B MEMBER 10, MITOCHONDRIAL"/>
    <property type="match status" value="1"/>
</dbReference>
<comment type="subcellular location">
    <subcellularLocation>
        <location evidence="1">Cell membrane</location>
        <topology evidence="1">Multi-pass membrane protein</topology>
    </subcellularLocation>
</comment>
<comment type="caution">
    <text evidence="7">The sequence shown here is derived from an EMBL/GenBank/DDBJ whole genome shotgun (WGS) entry which is preliminary data.</text>
</comment>
<organism evidence="7 8">
    <name type="scientific">Xanthomonas perforans</name>
    <dbReference type="NCBI Taxonomy" id="442694"/>
    <lineage>
        <taxon>Bacteria</taxon>
        <taxon>Pseudomonadati</taxon>
        <taxon>Pseudomonadota</taxon>
        <taxon>Gammaproteobacteria</taxon>
        <taxon>Lysobacterales</taxon>
        <taxon>Lysobacteraceae</taxon>
        <taxon>Xanthomonas</taxon>
    </lineage>
</organism>
<dbReference type="GO" id="GO:0015421">
    <property type="term" value="F:ABC-type oligopeptide transporter activity"/>
    <property type="evidence" value="ECO:0007669"/>
    <property type="project" value="TreeGrafter"/>
</dbReference>
<feature type="non-terminal residue" evidence="7">
    <location>
        <position position="133"/>
    </location>
</feature>
<evidence type="ECO:0000256" key="4">
    <source>
        <dbReference type="ARBA" id="ARBA00023136"/>
    </source>
</evidence>
<evidence type="ECO:0000256" key="3">
    <source>
        <dbReference type="ARBA" id="ARBA00022989"/>
    </source>
</evidence>
<feature type="transmembrane region" description="Helical" evidence="5">
    <location>
        <begin position="88"/>
        <end position="107"/>
    </location>
</feature>
<dbReference type="Pfam" id="PF00664">
    <property type="entry name" value="ABC_membrane"/>
    <property type="match status" value="1"/>
</dbReference>
<accession>A0A7X5SBR9</accession>
<dbReference type="AlphaFoldDB" id="A0A7X5SBR9"/>
<name>A0A7X5SBR9_XANPE</name>
<evidence type="ECO:0000313" key="8">
    <source>
        <dbReference type="Proteomes" id="UP000471082"/>
    </source>
</evidence>
<keyword evidence="4 5" id="KW-0472">Membrane</keyword>
<keyword evidence="7" id="KW-0067">ATP-binding</keyword>
<dbReference type="EMBL" id="JAAGYU010001321">
    <property type="protein sequence ID" value="NEL80182.1"/>
    <property type="molecule type" value="Genomic_DNA"/>
</dbReference>
<dbReference type="Gene3D" id="1.20.1560.10">
    <property type="entry name" value="ABC transporter type 1, transmembrane domain"/>
    <property type="match status" value="1"/>
</dbReference>
<reference evidence="7 8" key="1">
    <citation type="submission" date="2019-11" db="EMBL/GenBank/DDBJ databases">
        <title>Genome-resolved metagenomics to study the prevalence of co-infection and intraspecific heterogeneity among plant pathogen metapopulations.</title>
        <authorList>
            <person name="Newberry E."/>
            <person name="Bhandari R."/>
            <person name="Kemble J."/>
            <person name="Sikora E."/>
            <person name="Potnis N."/>
        </authorList>
    </citation>
    <scope>NUCLEOTIDE SEQUENCE [LARGE SCALE GENOMIC DNA]</scope>
    <source>
        <strain evidence="7">Xp_Tom_Tuscaloosa_18b</strain>
    </source>
</reference>
<dbReference type="InterPro" id="IPR036640">
    <property type="entry name" value="ABC1_TM_sf"/>
</dbReference>
<gene>
    <name evidence="7" type="ORF">G3W61_28525</name>
</gene>
<dbReference type="PROSITE" id="PS50929">
    <property type="entry name" value="ABC_TM1F"/>
    <property type="match status" value="1"/>
</dbReference>
<dbReference type="InterPro" id="IPR039421">
    <property type="entry name" value="Type_1_exporter"/>
</dbReference>
<feature type="transmembrane region" description="Helical" evidence="5">
    <location>
        <begin position="58"/>
        <end position="82"/>
    </location>
</feature>
<evidence type="ECO:0000259" key="6">
    <source>
        <dbReference type="PROSITE" id="PS50929"/>
    </source>
</evidence>
<keyword evidence="3 5" id="KW-1133">Transmembrane helix</keyword>
<dbReference type="GO" id="GO:0005886">
    <property type="term" value="C:plasma membrane"/>
    <property type="evidence" value="ECO:0007669"/>
    <property type="project" value="UniProtKB-SubCell"/>
</dbReference>
<evidence type="ECO:0000256" key="5">
    <source>
        <dbReference type="SAM" id="Phobius"/>
    </source>
</evidence>
<keyword evidence="2 5" id="KW-0812">Transmembrane</keyword>
<dbReference type="PANTHER" id="PTHR43394">
    <property type="entry name" value="ATP-DEPENDENT PERMEASE MDL1, MITOCHONDRIAL"/>
    <property type="match status" value="1"/>
</dbReference>
<dbReference type="SUPFAM" id="SSF90123">
    <property type="entry name" value="ABC transporter transmembrane region"/>
    <property type="match status" value="1"/>
</dbReference>
<evidence type="ECO:0000256" key="2">
    <source>
        <dbReference type="ARBA" id="ARBA00022692"/>
    </source>
</evidence>
<keyword evidence="7" id="KW-0547">Nucleotide-binding</keyword>
<protein>
    <submittedName>
        <fullName evidence="7">ABC transporter ATP-binding protein</fullName>
    </submittedName>
</protein>
<dbReference type="Proteomes" id="UP000471082">
    <property type="component" value="Unassembled WGS sequence"/>
</dbReference>
<evidence type="ECO:0000256" key="1">
    <source>
        <dbReference type="ARBA" id="ARBA00004651"/>
    </source>
</evidence>
<evidence type="ECO:0000313" key="7">
    <source>
        <dbReference type="EMBL" id="NEL80182.1"/>
    </source>
</evidence>
<feature type="non-terminal residue" evidence="7">
    <location>
        <position position="1"/>
    </location>
</feature>
<feature type="domain" description="ABC transmembrane type-1" evidence="6">
    <location>
        <begin position="1"/>
        <end position="133"/>
    </location>
</feature>
<proteinExistence type="predicted"/>
<dbReference type="GO" id="GO:0005524">
    <property type="term" value="F:ATP binding"/>
    <property type="evidence" value="ECO:0007669"/>
    <property type="project" value="UniProtKB-KW"/>
</dbReference>
<dbReference type="GO" id="GO:0090374">
    <property type="term" value="P:oligopeptide export from mitochondrion"/>
    <property type="evidence" value="ECO:0007669"/>
    <property type="project" value="TreeGrafter"/>
</dbReference>
<dbReference type="InterPro" id="IPR011527">
    <property type="entry name" value="ABC1_TM_dom"/>
</dbReference>
<sequence length="133" mass="14094">VATAARFYFVALLGEKVVADLRGRLYAHLIGLDAGFHDRSRSGELVSRLSADSELLRGVIGTTMSVALRSSVTVIGSMVMLFVTSPRLAGFTLIGIPLAVLPIVLGARRLQKISRASQDRVADANTLAAETLG</sequence>